<dbReference type="EMBL" id="CACVBM020000932">
    <property type="protein sequence ID" value="CAA7024774.1"/>
    <property type="molecule type" value="Genomic_DNA"/>
</dbReference>
<protein>
    <recommendedName>
        <fullName evidence="1">Reverse transcriptase Ty1/copia-type domain-containing protein</fullName>
    </recommendedName>
</protein>
<evidence type="ECO:0000259" key="1">
    <source>
        <dbReference type="Pfam" id="PF07727"/>
    </source>
</evidence>
<dbReference type="Proteomes" id="UP000467841">
    <property type="component" value="Unassembled WGS sequence"/>
</dbReference>
<organism evidence="2 3">
    <name type="scientific">Microthlaspi erraticum</name>
    <dbReference type="NCBI Taxonomy" id="1685480"/>
    <lineage>
        <taxon>Eukaryota</taxon>
        <taxon>Viridiplantae</taxon>
        <taxon>Streptophyta</taxon>
        <taxon>Embryophyta</taxon>
        <taxon>Tracheophyta</taxon>
        <taxon>Spermatophyta</taxon>
        <taxon>Magnoliopsida</taxon>
        <taxon>eudicotyledons</taxon>
        <taxon>Gunneridae</taxon>
        <taxon>Pentapetalae</taxon>
        <taxon>rosids</taxon>
        <taxon>malvids</taxon>
        <taxon>Brassicales</taxon>
        <taxon>Brassicaceae</taxon>
        <taxon>Coluteocarpeae</taxon>
        <taxon>Microthlaspi</taxon>
    </lineage>
</organism>
<name>A0A6D2IDT9_9BRAS</name>
<reference evidence="2" key="1">
    <citation type="submission" date="2020-01" db="EMBL/GenBank/DDBJ databases">
        <authorList>
            <person name="Mishra B."/>
        </authorList>
    </citation>
    <scope>NUCLEOTIDE SEQUENCE [LARGE SCALE GENOMIC DNA]</scope>
</reference>
<feature type="domain" description="Reverse transcriptase Ty1/copia-type" evidence="1">
    <location>
        <begin position="25"/>
        <end position="142"/>
    </location>
</feature>
<proteinExistence type="predicted"/>
<dbReference type="InterPro" id="IPR013103">
    <property type="entry name" value="RVT_2"/>
</dbReference>
<dbReference type="OrthoDB" id="1000417at2759"/>
<accession>A0A6D2IDT9</accession>
<dbReference type="Pfam" id="PF07727">
    <property type="entry name" value="RVT_2"/>
    <property type="match status" value="1"/>
</dbReference>
<dbReference type="AlphaFoldDB" id="A0A6D2IDT9"/>
<sequence>MARRQSDCLTKYLLNTYATPFQCVAAPRAWNKRFATHACNIGFKQSITDPSLFILCHNNEIAYLLLYVDDIALTESSMPLLNCIISALASEFEMTDMGILQYFLGISFKRDHQGLFLQQQNYAADILHRAGMTDCNPCLTPCDTKSKLAAADHLCTRLRI</sequence>
<comment type="caution">
    <text evidence="2">The sequence shown here is derived from an EMBL/GenBank/DDBJ whole genome shotgun (WGS) entry which is preliminary data.</text>
</comment>
<keyword evidence="3" id="KW-1185">Reference proteome</keyword>
<evidence type="ECO:0000313" key="2">
    <source>
        <dbReference type="EMBL" id="CAA7024774.1"/>
    </source>
</evidence>
<gene>
    <name evidence="2" type="ORF">MERR_LOCUS12009</name>
</gene>
<evidence type="ECO:0000313" key="3">
    <source>
        <dbReference type="Proteomes" id="UP000467841"/>
    </source>
</evidence>